<evidence type="ECO:0000259" key="1">
    <source>
        <dbReference type="PROSITE" id="PS51186"/>
    </source>
</evidence>
<dbReference type="AlphaFoldDB" id="A0A9X2WG39"/>
<dbReference type="RefSeq" id="WP_260976326.1">
    <property type="nucleotide sequence ID" value="NZ_JAOANI010000018.1"/>
</dbReference>
<reference evidence="2" key="1">
    <citation type="journal article" date="2022" name="Front. Microbiol.">
        <title>Genome-based taxonomic rearrangement of Oceanobacter-related bacteria including the description of Thalassolituus hydrocarbonoclasticus sp. nov. and Thalassolituus pacificus sp. nov. and emended description of the genus Thalassolituus.</title>
        <authorList>
            <person name="Dong C."/>
            <person name="Wei L."/>
            <person name="Wang J."/>
            <person name="Lai Q."/>
            <person name="Huang Z."/>
            <person name="Shao Z."/>
        </authorList>
    </citation>
    <scope>NUCLEOTIDE SEQUENCE</scope>
    <source>
        <strain evidence="2">59MF3M-4</strain>
    </source>
</reference>
<dbReference type="EMBL" id="JAOANI010000018">
    <property type="protein sequence ID" value="MCT7359455.1"/>
    <property type="molecule type" value="Genomic_DNA"/>
</dbReference>
<keyword evidence="3" id="KW-1185">Reference proteome</keyword>
<dbReference type="InterPro" id="IPR016181">
    <property type="entry name" value="Acyl_CoA_acyltransferase"/>
</dbReference>
<organism evidence="2 3">
    <name type="scientific">Thalassolituus pacificus</name>
    <dbReference type="NCBI Taxonomy" id="2975440"/>
    <lineage>
        <taxon>Bacteria</taxon>
        <taxon>Pseudomonadati</taxon>
        <taxon>Pseudomonadota</taxon>
        <taxon>Gammaproteobacteria</taxon>
        <taxon>Oceanospirillales</taxon>
        <taxon>Oceanospirillaceae</taxon>
        <taxon>Thalassolituus</taxon>
    </lineage>
</organism>
<dbReference type="Proteomes" id="UP001147830">
    <property type="component" value="Unassembled WGS sequence"/>
</dbReference>
<feature type="domain" description="N-acetyltransferase" evidence="1">
    <location>
        <begin position="2"/>
        <end position="185"/>
    </location>
</feature>
<proteinExistence type="predicted"/>
<protein>
    <submittedName>
        <fullName evidence="2">GNAT family N-acetyltransferase</fullName>
    </submittedName>
</protein>
<evidence type="ECO:0000313" key="3">
    <source>
        <dbReference type="Proteomes" id="UP001147830"/>
    </source>
</evidence>
<evidence type="ECO:0000313" key="2">
    <source>
        <dbReference type="EMBL" id="MCT7359455.1"/>
    </source>
</evidence>
<accession>A0A9X2WG39</accession>
<dbReference type="InterPro" id="IPR000182">
    <property type="entry name" value="GNAT_dom"/>
</dbReference>
<reference evidence="2" key="2">
    <citation type="submission" date="2022-08" db="EMBL/GenBank/DDBJ databases">
        <authorList>
            <person name="Dong C."/>
        </authorList>
    </citation>
    <scope>NUCLEOTIDE SEQUENCE</scope>
    <source>
        <strain evidence="2">59MF3M-4</strain>
    </source>
</reference>
<dbReference type="Pfam" id="PF00583">
    <property type="entry name" value="Acetyltransf_1"/>
    <property type="match status" value="1"/>
</dbReference>
<dbReference type="PROSITE" id="PS51186">
    <property type="entry name" value="GNAT"/>
    <property type="match status" value="1"/>
</dbReference>
<dbReference type="SUPFAM" id="SSF55729">
    <property type="entry name" value="Acyl-CoA N-acyltransferases (Nat)"/>
    <property type="match status" value="1"/>
</dbReference>
<name>A0A9X2WG39_9GAMM</name>
<gene>
    <name evidence="2" type="ORF">NYR02_10510</name>
</gene>
<dbReference type="CDD" id="cd04301">
    <property type="entry name" value="NAT_SF"/>
    <property type="match status" value="1"/>
</dbReference>
<comment type="caution">
    <text evidence="2">The sequence shown here is derived from an EMBL/GenBank/DDBJ whole genome shotgun (WGS) entry which is preliminary data.</text>
</comment>
<dbReference type="Gene3D" id="3.40.630.30">
    <property type="match status" value="1"/>
</dbReference>
<sequence>MSSLRPALITDIPEILRIQALCYTSIEPEKADAFINKLQQAADCAYVVEDKNNIIKDSNDNAHTEIKENGKLLAYVFALPIRIEQPPTLDADDFIVPQQADCLYLHDLAVDPSARGLGLSAPLLEAFFHTAQARQLSQASLIAIQNSVPFWQRYGFHHRHPLSQDSELQARISVYGEATYLTCAL</sequence>
<dbReference type="GO" id="GO:0016747">
    <property type="term" value="F:acyltransferase activity, transferring groups other than amino-acyl groups"/>
    <property type="evidence" value="ECO:0007669"/>
    <property type="project" value="InterPro"/>
</dbReference>